<dbReference type="Pfam" id="PF00080">
    <property type="entry name" value="Sod_Cu"/>
    <property type="match status" value="1"/>
</dbReference>
<evidence type="ECO:0000259" key="2">
    <source>
        <dbReference type="Pfam" id="PF00080"/>
    </source>
</evidence>
<reference evidence="4" key="1">
    <citation type="journal article" date="2014" name="Science">
        <title>Nonhuman genetics. Genomic basis for the convergent evolution of electric organs.</title>
        <authorList>
            <person name="Gallant J.R."/>
            <person name="Traeger L.L."/>
            <person name="Volkening J.D."/>
            <person name="Moffett H."/>
            <person name="Chen P.H."/>
            <person name="Novina C.D."/>
            <person name="Phillips G.N.Jr."/>
            <person name="Anand R."/>
            <person name="Wells G.B."/>
            <person name="Pinch M."/>
            <person name="Guth R."/>
            <person name="Unguez G.A."/>
            <person name="Albert J.S."/>
            <person name="Zakon H.H."/>
            <person name="Samanta M.P."/>
            <person name="Sussman M.R."/>
        </authorList>
    </citation>
    <scope>NUCLEOTIDE SEQUENCE [LARGE SCALE GENOMIC DNA]</scope>
</reference>
<reference evidence="3" key="4">
    <citation type="submission" date="2025-08" db="UniProtKB">
        <authorList>
            <consortium name="Ensembl"/>
        </authorList>
    </citation>
    <scope>IDENTIFICATION</scope>
</reference>
<dbReference type="GeneTree" id="ENSGT00530000064791"/>
<feature type="transmembrane region" description="Helical" evidence="1">
    <location>
        <begin position="6"/>
        <end position="30"/>
    </location>
</feature>
<keyword evidence="4" id="KW-1185">Reference proteome</keyword>
<proteinExistence type="predicted"/>
<dbReference type="GO" id="GO:0046872">
    <property type="term" value="F:metal ion binding"/>
    <property type="evidence" value="ECO:0007669"/>
    <property type="project" value="InterPro"/>
</dbReference>
<dbReference type="Ensembl" id="ENSEEET00000020883.2">
    <property type="protein sequence ID" value="ENSEEEP00000020654.2"/>
    <property type="gene ID" value="ENSEEEG00000010072.2"/>
</dbReference>
<accession>A0A4W4F972</accession>
<keyword evidence="1" id="KW-0472">Membrane</keyword>
<dbReference type="Proteomes" id="UP000314983">
    <property type="component" value="Chromosome 21"/>
</dbReference>
<dbReference type="InterPro" id="IPR036423">
    <property type="entry name" value="SOD-like_Cu/Zn_dom_sf"/>
</dbReference>
<dbReference type="AlphaFoldDB" id="A0A4W4F972"/>
<dbReference type="OMA" id="QICIELV"/>
<dbReference type="InterPro" id="IPR053257">
    <property type="entry name" value="Cu-only_SOD"/>
</dbReference>
<keyword evidence="1" id="KW-0812">Transmembrane</keyword>
<dbReference type="Gene3D" id="2.60.40.200">
    <property type="entry name" value="Superoxide dismutase, copper/zinc binding domain"/>
    <property type="match status" value="1"/>
</dbReference>
<organism evidence="3 4">
    <name type="scientific">Electrophorus electricus</name>
    <name type="common">Electric eel</name>
    <name type="synonym">Gymnotus electricus</name>
    <dbReference type="NCBI Taxonomy" id="8005"/>
    <lineage>
        <taxon>Eukaryota</taxon>
        <taxon>Metazoa</taxon>
        <taxon>Chordata</taxon>
        <taxon>Craniata</taxon>
        <taxon>Vertebrata</taxon>
        <taxon>Euteleostomi</taxon>
        <taxon>Actinopterygii</taxon>
        <taxon>Neopterygii</taxon>
        <taxon>Teleostei</taxon>
        <taxon>Ostariophysi</taxon>
        <taxon>Gymnotiformes</taxon>
        <taxon>Gymnotoidei</taxon>
        <taxon>Gymnotidae</taxon>
        <taxon>Electrophorus</taxon>
    </lineage>
</organism>
<keyword evidence="1" id="KW-1133">Transmembrane helix</keyword>
<reference evidence="3" key="5">
    <citation type="submission" date="2025-09" db="UniProtKB">
        <authorList>
            <consortium name="Ensembl"/>
        </authorList>
    </citation>
    <scope>IDENTIFICATION</scope>
</reference>
<dbReference type="InterPro" id="IPR001424">
    <property type="entry name" value="SOD_Cu_Zn_dom"/>
</dbReference>
<evidence type="ECO:0000313" key="3">
    <source>
        <dbReference type="Ensembl" id="ENSEEEP00000020654.2"/>
    </source>
</evidence>
<evidence type="ECO:0000256" key="1">
    <source>
        <dbReference type="SAM" id="Phobius"/>
    </source>
</evidence>
<dbReference type="SUPFAM" id="SSF49329">
    <property type="entry name" value="Cu,Zn superoxide dismutase-like"/>
    <property type="match status" value="1"/>
</dbReference>
<evidence type="ECO:0000313" key="4">
    <source>
        <dbReference type="Proteomes" id="UP000314983"/>
    </source>
</evidence>
<sequence length="195" mass="21894">HISYLIQLFLFIFQVLLPGHVTLSILLSLIKGYLTFHQPSPFDLTTVTMNLTGLDRRIGPYHVHLFPTPELRSPPESACSNNNVGGHWNPFGIDTQASVYPPPSNSTHDFYEVGDLSARHWLLGNMSDFQGSVTDWNLPLFGRNSIVGRSVVLHDNHGNVYDFKKNGLCLFVIKLGARQNRGQQICIELVYGSIF</sequence>
<name>A0A4W4F972_ELEEL</name>
<reference evidence="4" key="2">
    <citation type="journal article" date="2017" name="Sci. Adv.">
        <title>A tail of two voltages: Proteomic comparison of the three electric organs of the electric eel.</title>
        <authorList>
            <person name="Traeger L.L."/>
            <person name="Sabat G."/>
            <person name="Barrett-Wilt G.A."/>
            <person name="Wells G.B."/>
            <person name="Sussman M.R."/>
        </authorList>
    </citation>
    <scope>NUCLEOTIDE SEQUENCE [LARGE SCALE GENOMIC DNA]</scope>
</reference>
<feature type="domain" description="Superoxide dismutase copper/zinc binding" evidence="2">
    <location>
        <begin position="31"/>
        <end position="160"/>
    </location>
</feature>
<protein>
    <recommendedName>
        <fullName evidence="2">Superoxide dismutase copper/zinc binding domain-containing protein</fullName>
    </recommendedName>
</protein>
<dbReference type="GO" id="GO:0006801">
    <property type="term" value="P:superoxide metabolic process"/>
    <property type="evidence" value="ECO:0007669"/>
    <property type="project" value="InterPro"/>
</dbReference>
<dbReference type="PANTHER" id="PTHR20910">
    <property type="entry name" value="AGAP001623-PA"/>
    <property type="match status" value="1"/>
</dbReference>
<dbReference type="PANTHER" id="PTHR20910:SF1">
    <property type="entry name" value="SUPEROXIDE DISMUTASE COPPER_ZINC BINDING DOMAIN-CONTAINING PROTEIN"/>
    <property type="match status" value="1"/>
</dbReference>
<reference evidence="3" key="3">
    <citation type="submission" date="2020-05" db="EMBL/GenBank/DDBJ databases">
        <title>Electrophorus electricus (electric eel) genome, fEleEle1, primary haplotype.</title>
        <authorList>
            <person name="Myers G."/>
            <person name="Meyer A."/>
            <person name="Fedrigo O."/>
            <person name="Formenti G."/>
            <person name="Rhie A."/>
            <person name="Tracey A."/>
            <person name="Sims Y."/>
            <person name="Jarvis E.D."/>
        </authorList>
    </citation>
    <scope>NUCLEOTIDE SEQUENCE [LARGE SCALE GENOMIC DNA]</scope>
</reference>